<dbReference type="EMBL" id="BMAV01022334">
    <property type="protein sequence ID" value="GFY77162.1"/>
    <property type="molecule type" value="Genomic_DNA"/>
</dbReference>
<name>A0A8X6YVE1_9ARAC</name>
<dbReference type="AlphaFoldDB" id="A0A8X6YVE1"/>
<comment type="caution">
    <text evidence="2">The sequence shown here is derived from an EMBL/GenBank/DDBJ whole genome shotgun (WGS) entry which is preliminary data.</text>
</comment>
<dbReference type="Proteomes" id="UP000886998">
    <property type="component" value="Unassembled WGS sequence"/>
</dbReference>
<accession>A0A8X6YVE1</accession>
<proteinExistence type="predicted"/>
<gene>
    <name evidence="2" type="ORF">TNIN_146261</name>
</gene>
<evidence type="ECO:0000313" key="3">
    <source>
        <dbReference type="Proteomes" id="UP000886998"/>
    </source>
</evidence>
<evidence type="ECO:0000256" key="1">
    <source>
        <dbReference type="SAM" id="MobiDB-lite"/>
    </source>
</evidence>
<sequence length="103" mass="12026">MVLDFGPPELLYKSSTFYIIETESNGSFQQNHKYPKNESSKNFRMESSHPMNQPHRLMSAKLPQVVITGLSPFQQWTFRTAPQNDSGKLETHKLLTVQKYYWS</sequence>
<organism evidence="2 3">
    <name type="scientific">Trichonephila inaurata madagascariensis</name>
    <dbReference type="NCBI Taxonomy" id="2747483"/>
    <lineage>
        <taxon>Eukaryota</taxon>
        <taxon>Metazoa</taxon>
        <taxon>Ecdysozoa</taxon>
        <taxon>Arthropoda</taxon>
        <taxon>Chelicerata</taxon>
        <taxon>Arachnida</taxon>
        <taxon>Araneae</taxon>
        <taxon>Araneomorphae</taxon>
        <taxon>Entelegynae</taxon>
        <taxon>Araneoidea</taxon>
        <taxon>Nephilidae</taxon>
        <taxon>Trichonephila</taxon>
        <taxon>Trichonephila inaurata</taxon>
    </lineage>
</organism>
<reference evidence="2" key="1">
    <citation type="submission" date="2020-08" db="EMBL/GenBank/DDBJ databases">
        <title>Multicomponent nature underlies the extraordinary mechanical properties of spider dragline silk.</title>
        <authorList>
            <person name="Kono N."/>
            <person name="Nakamura H."/>
            <person name="Mori M."/>
            <person name="Yoshida Y."/>
            <person name="Ohtoshi R."/>
            <person name="Malay A.D."/>
            <person name="Moran D.A.P."/>
            <person name="Tomita M."/>
            <person name="Numata K."/>
            <person name="Arakawa K."/>
        </authorList>
    </citation>
    <scope>NUCLEOTIDE SEQUENCE</scope>
</reference>
<feature type="region of interest" description="Disordered" evidence="1">
    <location>
        <begin position="28"/>
        <end position="54"/>
    </location>
</feature>
<keyword evidence="3" id="KW-1185">Reference proteome</keyword>
<feature type="compositionally biased region" description="Basic and acidic residues" evidence="1">
    <location>
        <begin position="35"/>
        <end position="47"/>
    </location>
</feature>
<evidence type="ECO:0000313" key="2">
    <source>
        <dbReference type="EMBL" id="GFY77162.1"/>
    </source>
</evidence>
<protein>
    <submittedName>
        <fullName evidence="2">Uncharacterized protein</fullName>
    </submittedName>
</protein>